<dbReference type="InterPro" id="IPR010664">
    <property type="entry name" value="LipoPS_assembly_LptC-rel"/>
</dbReference>
<dbReference type="GO" id="GO:0005886">
    <property type="term" value="C:plasma membrane"/>
    <property type="evidence" value="ECO:0007669"/>
    <property type="project" value="InterPro"/>
</dbReference>
<evidence type="ECO:0000256" key="1">
    <source>
        <dbReference type="ARBA" id="ARBA00022475"/>
    </source>
</evidence>
<dbReference type="Proteomes" id="UP000414233">
    <property type="component" value="Unassembled WGS sequence"/>
</dbReference>
<dbReference type="NCBIfam" id="TIGR04409">
    <property type="entry name" value="LptC_YrbK"/>
    <property type="match status" value="1"/>
</dbReference>
<dbReference type="GO" id="GO:0030288">
    <property type="term" value="C:outer membrane-bounded periplasmic space"/>
    <property type="evidence" value="ECO:0007669"/>
    <property type="project" value="TreeGrafter"/>
</dbReference>
<evidence type="ECO:0000313" key="7">
    <source>
        <dbReference type="Proteomes" id="UP000414233"/>
    </source>
</evidence>
<dbReference type="Gene3D" id="2.60.450.10">
    <property type="entry name" value="Lipopolysaccharide (LPS) transport protein A like domain"/>
    <property type="match status" value="1"/>
</dbReference>
<gene>
    <name evidence="6" type="ORF">PTE30175_05287</name>
</gene>
<keyword evidence="5" id="KW-0472">Membrane</keyword>
<dbReference type="Pfam" id="PF06835">
    <property type="entry name" value="LptC"/>
    <property type="match status" value="1"/>
</dbReference>
<sequence>MRRASPASLIAAALLAAIAAGTYWMVQRTLPSGGDSTPYVKRHIPDYYADSLVISMLSPTGQTQYRVNAVHLVHFEDDATTAMTLPAVRAFTPDQPEVTATGKRGTLNADMSIVDLYDDAVVTRQPGPRDPEMHALSEHFQVLVNEDIVRTEKPVQLFRGQSVMNASGMIFNNTTRAVQLLGNVRGTIQPAELGARPPAPAGAKP</sequence>
<evidence type="ECO:0000256" key="3">
    <source>
        <dbReference type="ARBA" id="ARBA00022692"/>
    </source>
</evidence>
<name>A0A5E4ZBF8_9BURK</name>
<accession>A0A5E4ZBF8</accession>
<evidence type="ECO:0000256" key="4">
    <source>
        <dbReference type="ARBA" id="ARBA00022989"/>
    </source>
</evidence>
<keyword evidence="4" id="KW-1133">Transmembrane helix</keyword>
<dbReference type="AlphaFoldDB" id="A0A5E4ZBF8"/>
<keyword evidence="3" id="KW-0812">Transmembrane</keyword>
<proteinExistence type="predicted"/>
<dbReference type="InterPro" id="IPR026265">
    <property type="entry name" value="LptC"/>
</dbReference>
<dbReference type="RefSeq" id="WP_150700010.1">
    <property type="nucleotide sequence ID" value="NZ_CABPRZ010000037.1"/>
</dbReference>
<evidence type="ECO:0000256" key="2">
    <source>
        <dbReference type="ARBA" id="ARBA00022519"/>
    </source>
</evidence>
<dbReference type="InterPro" id="IPR052363">
    <property type="entry name" value="LPS_export_LptC"/>
</dbReference>
<keyword evidence="7" id="KW-1185">Reference proteome</keyword>
<keyword evidence="2" id="KW-0997">Cell inner membrane</keyword>
<reference evidence="6 7" key="1">
    <citation type="submission" date="2019-08" db="EMBL/GenBank/DDBJ databases">
        <authorList>
            <person name="Peeters C."/>
        </authorList>
    </citation>
    <scope>NUCLEOTIDE SEQUENCE [LARGE SCALE GENOMIC DNA]</scope>
    <source>
        <strain evidence="6 7">LMG 30175</strain>
    </source>
</reference>
<dbReference type="PANTHER" id="PTHR37481:SF1">
    <property type="entry name" value="LIPOPOLYSACCHARIDE EXPORT SYSTEM PROTEIN LPTC"/>
    <property type="match status" value="1"/>
</dbReference>
<protein>
    <submittedName>
        <fullName evidence="6">LPS export ABC transporter periplasmic protein LptC</fullName>
    </submittedName>
</protein>
<keyword evidence="1" id="KW-1003">Cell membrane</keyword>
<dbReference type="GO" id="GO:0017089">
    <property type="term" value="F:glycolipid transfer activity"/>
    <property type="evidence" value="ECO:0007669"/>
    <property type="project" value="TreeGrafter"/>
</dbReference>
<dbReference type="GO" id="GO:0015221">
    <property type="term" value="F:lipopolysaccharide transmembrane transporter activity"/>
    <property type="evidence" value="ECO:0007669"/>
    <property type="project" value="InterPro"/>
</dbReference>
<dbReference type="PANTHER" id="PTHR37481">
    <property type="entry name" value="LIPOPOLYSACCHARIDE EXPORT SYSTEM PROTEIN LPTC"/>
    <property type="match status" value="1"/>
</dbReference>
<dbReference type="OrthoDB" id="8589410at2"/>
<organism evidence="6 7">
    <name type="scientific">Pandoraea terrae</name>
    <dbReference type="NCBI Taxonomy" id="1537710"/>
    <lineage>
        <taxon>Bacteria</taxon>
        <taxon>Pseudomonadati</taxon>
        <taxon>Pseudomonadota</taxon>
        <taxon>Betaproteobacteria</taxon>
        <taxon>Burkholderiales</taxon>
        <taxon>Burkholderiaceae</taxon>
        <taxon>Pandoraea</taxon>
    </lineage>
</organism>
<evidence type="ECO:0000256" key="5">
    <source>
        <dbReference type="ARBA" id="ARBA00023136"/>
    </source>
</evidence>
<evidence type="ECO:0000313" key="6">
    <source>
        <dbReference type="EMBL" id="VVE58711.1"/>
    </source>
</evidence>
<dbReference type="EMBL" id="CABPRZ010000037">
    <property type="protein sequence ID" value="VVE58711.1"/>
    <property type="molecule type" value="Genomic_DNA"/>
</dbReference>